<dbReference type="InterPro" id="IPR052883">
    <property type="entry name" value="Hisactophilin"/>
</dbReference>
<dbReference type="CDD" id="cd00257">
    <property type="entry name" value="beta-trefoil_FSCN-like"/>
    <property type="match status" value="1"/>
</dbReference>
<sequence>MISSLTHLLLIINLSISMSEEVAITYRIESIHRTFLRNHFQSNASDGAKVTSGRGDCEHWYIREQWRTVELMPECSPHLSLRASKNGSVDLDNEQNLWAPFRNNDGSWSFEHISEYGGWLSADENGTVQAQRGARDSTTHFWIDEWTGPEESSKVEQTFCLQEDRHLTAKYIGISMPNWRVGLSDQCGPCGQFIIEYHQDQIALKEFCSGKYFAPIELSTPELQRRHRDKGWPPFYVYVAFTEYTEGALLKPYKTGGLSFKSKGGWILRTDGHLTTDQVESYKAMYSLTPYTGRGSTHAHSEDFTVIYCVLGFLILFGAPFSCLINCYYKRKMLHRLLNCPLPADPFSVETTKTMIDCEINHHYQSYSPYSEESGLLTHKEEVEAEEENVYEIGASNLPTNVVGEHCIKTWYNVYLRAWANQSDWHVGTAPVCERCEQWTIEKHGEKVALREYCSGKYLRANVEMYVDLAEFPPKDHELWTPIKNADPPINGTWSFRSHHGTFLRAQPHGRVSLQNNHLGDESFWLEPWAGIISSLHRCSFVHTCSKLRRLILSTPLPPFPGREDNGNPINNTATTNGYEYIHDYEGVYSCAPSEISMTDLSINTETTYASPTTSQQITESVM</sequence>
<dbReference type="GO" id="GO:0030041">
    <property type="term" value="P:actin filament polymerization"/>
    <property type="evidence" value="ECO:0000318"/>
    <property type="project" value="GO_Central"/>
</dbReference>
<accession>A0A2A6C5Y5</accession>
<dbReference type="GO" id="GO:0015629">
    <property type="term" value="C:actin cytoskeleton"/>
    <property type="evidence" value="ECO:0000318"/>
    <property type="project" value="GO_Central"/>
</dbReference>
<name>A0A2A6C5Y5_PRIPA</name>
<dbReference type="Proteomes" id="UP000005239">
    <property type="component" value="Unassembled WGS sequence"/>
</dbReference>
<dbReference type="GO" id="GO:0051015">
    <property type="term" value="F:actin filament binding"/>
    <property type="evidence" value="ECO:0000318"/>
    <property type="project" value="GO_Central"/>
</dbReference>
<dbReference type="PANTHER" id="PTHR33351">
    <property type="entry name" value="HISACTOPHILIN-1-RELATED"/>
    <property type="match status" value="1"/>
</dbReference>
<dbReference type="Gene3D" id="2.80.10.50">
    <property type="match status" value="2"/>
</dbReference>
<evidence type="ECO:0000313" key="1">
    <source>
        <dbReference type="EnsemblMetazoa" id="PPA18144.1"/>
    </source>
</evidence>
<dbReference type="SUPFAM" id="SSF50405">
    <property type="entry name" value="Actin-crosslinking proteins"/>
    <property type="match status" value="1"/>
</dbReference>
<accession>A0A8R1YGW7</accession>
<organism evidence="1 2">
    <name type="scientific">Pristionchus pacificus</name>
    <name type="common">Parasitic nematode worm</name>
    <dbReference type="NCBI Taxonomy" id="54126"/>
    <lineage>
        <taxon>Eukaryota</taxon>
        <taxon>Metazoa</taxon>
        <taxon>Ecdysozoa</taxon>
        <taxon>Nematoda</taxon>
        <taxon>Chromadorea</taxon>
        <taxon>Rhabditida</taxon>
        <taxon>Rhabditina</taxon>
        <taxon>Diplogasteromorpha</taxon>
        <taxon>Diplogasteroidea</taxon>
        <taxon>Neodiplogasteridae</taxon>
        <taxon>Pristionchus</taxon>
    </lineage>
</organism>
<evidence type="ECO:0000313" key="2">
    <source>
        <dbReference type="Proteomes" id="UP000005239"/>
    </source>
</evidence>
<reference evidence="2" key="1">
    <citation type="journal article" date="2008" name="Nat. Genet.">
        <title>The Pristionchus pacificus genome provides a unique perspective on nematode lifestyle and parasitism.</title>
        <authorList>
            <person name="Dieterich C."/>
            <person name="Clifton S.W."/>
            <person name="Schuster L.N."/>
            <person name="Chinwalla A."/>
            <person name="Delehaunty K."/>
            <person name="Dinkelacker I."/>
            <person name="Fulton L."/>
            <person name="Fulton R."/>
            <person name="Godfrey J."/>
            <person name="Minx P."/>
            <person name="Mitreva M."/>
            <person name="Roeseler W."/>
            <person name="Tian H."/>
            <person name="Witte H."/>
            <person name="Yang S.P."/>
            <person name="Wilson R.K."/>
            <person name="Sommer R.J."/>
        </authorList>
    </citation>
    <scope>NUCLEOTIDE SEQUENCE [LARGE SCALE GENOMIC DNA]</scope>
    <source>
        <strain evidence="2">PS312</strain>
    </source>
</reference>
<dbReference type="AlphaFoldDB" id="A0A2A6C5Y5"/>
<dbReference type="PANTHER" id="PTHR33351:SF1">
    <property type="entry name" value="IG-LIKE DOMAIN-CONTAINING PROTEIN-RELATED"/>
    <property type="match status" value="1"/>
</dbReference>
<dbReference type="EnsemblMetazoa" id="PPA18144.1">
    <property type="protein sequence ID" value="PPA18144.1"/>
    <property type="gene ID" value="WBGene00107698"/>
</dbReference>
<proteinExistence type="predicted"/>
<dbReference type="OrthoDB" id="429835at2759"/>
<keyword evidence="2" id="KW-1185">Reference proteome</keyword>
<reference evidence="1" key="2">
    <citation type="submission" date="2022-06" db="UniProtKB">
        <authorList>
            <consortium name="EnsemblMetazoa"/>
        </authorList>
    </citation>
    <scope>IDENTIFICATION</scope>
    <source>
        <strain evidence="1">PS312</strain>
    </source>
</reference>
<protein>
    <submittedName>
        <fullName evidence="1">Uncharacterized protein</fullName>
    </submittedName>
</protein>
<dbReference type="InterPro" id="IPR008999">
    <property type="entry name" value="Actin-crosslinking"/>
</dbReference>
<gene>
    <name evidence="1" type="primary">WBGene00107698</name>
</gene>